<proteinExistence type="predicted"/>
<feature type="region of interest" description="Disordered" evidence="1">
    <location>
        <begin position="1329"/>
        <end position="1392"/>
    </location>
</feature>
<dbReference type="InterPro" id="IPR035445">
    <property type="entry name" value="GYF-like_dom_sf"/>
</dbReference>
<feature type="compositionally biased region" description="Basic and acidic residues" evidence="1">
    <location>
        <begin position="164"/>
        <end position="174"/>
    </location>
</feature>
<feature type="compositionally biased region" description="Polar residues" evidence="1">
    <location>
        <begin position="1376"/>
        <end position="1392"/>
    </location>
</feature>
<feature type="compositionally biased region" description="Polar residues" evidence="1">
    <location>
        <begin position="230"/>
        <end position="239"/>
    </location>
</feature>
<protein>
    <recommendedName>
        <fullName evidence="2">GYF domain-containing protein</fullName>
    </recommendedName>
</protein>
<dbReference type="SUPFAM" id="SSF55277">
    <property type="entry name" value="GYF domain"/>
    <property type="match status" value="1"/>
</dbReference>
<feature type="compositionally biased region" description="Low complexity" evidence="1">
    <location>
        <begin position="289"/>
        <end position="300"/>
    </location>
</feature>
<evidence type="ECO:0000313" key="4">
    <source>
        <dbReference type="Proteomes" id="UP001497457"/>
    </source>
</evidence>
<feature type="region of interest" description="Disordered" evidence="1">
    <location>
        <begin position="1127"/>
        <end position="1146"/>
    </location>
</feature>
<feature type="compositionally biased region" description="Polar residues" evidence="1">
    <location>
        <begin position="660"/>
        <end position="681"/>
    </location>
</feature>
<feature type="region of interest" description="Disordered" evidence="1">
    <location>
        <begin position="1232"/>
        <end position="1251"/>
    </location>
</feature>
<feature type="compositionally biased region" description="Polar residues" evidence="1">
    <location>
        <begin position="1336"/>
        <end position="1368"/>
    </location>
</feature>
<accession>A0ABC8Y4M4</accession>
<feature type="compositionally biased region" description="Polar residues" evidence="1">
    <location>
        <begin position="335"/>
        <end position="355"/>
    </location>
</feature>
<dbReference type="EMBL" id="OZ075125">
    <property type="protein sequence ID" value="CAL4936237.1"/>
    <property type="molecule type" value="Genomic_DNA"/>
</dbReference>
<dbReference type="Proteomes" id="UP001497457">
    <property type="component" value="Chromosome 15b"/>
</dbReference>
<dbReference type="InterPro" id="IPR003169">
    <property type="entry name" value="GYF"/>
</dbReference>
<keyword evidence="4" id="KW-1185">Reference proteome</keyword>
<feature type="compositionally biased region" description="Basic and acidic residues" evidence="1">
    <location>
        <begin position="251"/>
        <end position="270"/>
    </location>
</feature>
<evidence type="ECO:0000256" key="1">
    <source>
        <dbReference type="SAM" id="MobiDB-lite"/>
    </source>
</evidence>
<feature type="compositionally biased region" description="Basic and acidic residues" evidence="1">
    <location>
        <begin position="55"/>
        <end position="68"/>
    </location>
</feature>
<feature type="domain" description="GYF" evidence="2">
    <location>
        <begin position="555"/>
        <end position="606"/>
    </location>
</feature>
<feature type="region of interest" description="Disordered" evidence="1">
    <location>
        <begin position="1269"/>
        <end position="1299"/>
    </location>
</feature>
<feature type="compositionally biased region" description="Basic and acidic residues" evidence="1">
    <location>
        <begin position="277"/>
        <end position="288"/>
    </location>
</feature>
<evidence type="ECO:0000313" key="3">
    <source>
        <dbReference type="EMBL" id="CAL4936237.1"/>
    </source>
</evidence>
<feature type="region of interest" description="Disordered" evidence="1">
    <location>
        <begin position="660"/>
        <end position="683"/>
    </location>
</feature>
<dbReference type="PANTHER" id="PTHR47471:SF2">
    <property type="entry name" value="GYF DOMAIN-CONTAINING PROTEIN"/>
    <property type="match status" value="1"/>
</dbReference>
<reference evidence="4" key="1">
    <citation type="submission" date="2024-06" db="EMBL/GenBank/DDBJ databases">
        <authorList>
            <person name="Ryan C."/>
        </authorList>
    </citation>
    <scope>NUCLEOTIDE SEQUENCE [LARGE SCALE GENOMIC DNA]</scope>
</reference>
<feature type="compositionally biased region" description="Basic and acidic residues" evidence="1">
    <location>
        <begin position="183"/>
        <end position="229"/>
    </location>
</feature>
<dbReference type="PANTHER" id="PTHR47471">
    <property type="entry name" value="GYF DOMAIN-CONTAINING PROTEIN"/>
    <property type="match status" value="1"/>
</dbReference>
<feature type="region of interest" description="Disordered" evidence="1">
    <location>
        <begin position="1"/>
        <end position="355"/>
    </location>
</feature>
<name>A0ABC8Y4M4_9POAL</name>
<dbReference type="Gene3D" id="3.30.1490.40">
    <property type="match status" value="1"/>
</dbReference>
<dbReference type="SMART" id="SM00444">
    <property type="entry name" value="GYF"/>
    <property type="match status" value="1"/>
</dbReference>
<sequence length="1463" mass="161207">MADDGAGADAGDRENADPNRCSTPDAPRPPPPENTEDKSDLDINCTLSTQLLEPKLGENKEAGSHDIHSNSANTSGNGEEGNDTAKKRDVFRPSVFDRVAGHRDRWCDDDTKPNSDSHRNQWREMEKEHGDMNKMGRPYDDSKQHLDSHPSPQERRGSSYSKEGNYDQRRDNKWNARWGPSSKDTENWRDRPSDSGRKDDTPGEKVLSHNTGHGKDDRDPVMGNERDSNISRSWNSSFFASRGTGGTSENWRGRPSDSDRKDDSPREKVLSHNTGYGKDDRDSEKGNESDSNISRSWNSSFFASRGTGGTSDHLSRAPQKSSASFGLSRERPESDSPNSTGSHRRFTSFTSRVNSRSSRPFHLGVLSARPGGAYRDSMRYSRMKLLEIYRTIDVRNFVMPLDDTEEISLWQEDPMEPLALIAPNADEAFILKGIERGDVTNSWVEACKDDSVEKINPDVVPLEQSNLTGREDQSGSSEDFKGEITISIRGIPRGADLSERLQSGKSPYTAPQESESIGGRFHGPSAEFGQQYNVLDPGTKVGEMVGVANTVSPENLSLYYKDPKGQTQGPFSGSDIIGWFEAGFYGIDLLVRVASAPCDSPFLLLGDVMPHLREKVRVPPGFSNVKPRSMPETSHLGSAYLQISACGSINKNGSVTEAGNNFLESSMSSNTQNPRAETSPVTGGMNEWGCSTFDSFFVSGGESANSIKYLAAQERLLERENPFQIESDIISVAQTQNKDSVQSSSHSTLFPQMDDPSSEALQPHNVNLLSMLLPAVKHQAPAANSGLSLWSNTPESGNLHPGMCGIDLAQEVQMCQNLLNSQQHYSVTQNQPTLACLNSQITQPEKFLSEMSQDPQLNILQQQYLPSELQLHPLVPGIPEPQSSLLNNMLRQQEQQHISQVLPNDYSAQQLYDPYVTNHISLSFGDCLKLCLQRTQEILELAQTLPGHGMHEMQLPSHASVKLRGTEVIGFSESWAPVLPLPHEMMGHASRKECSASLTQGFAIIDVPSGKEGIVDSPSKKTPIFGSIEDSKATFYEDKGFPRSYQDLASSKNVSYQISNQVDAVEISSTRPQPWKPTPGVRTESLLGIQAEEQLKAQRETTMENAKVSTTAPLTLSFPWASLAETSEQQFGGETKSKGDRENVNVSRTKRSQLHDLLAEEVLVNSNDKEAVIIDSADDMSFPPLAPYITRCDDKDAVIIDSADDTSFPPLAPYITQRDAHCLNDGDFIKVKDTRKKRNKPEKSKGSSVKAPSALDLLNLPVISEPIEKGKSGKQAQQEKDEEFPQPSAPSLGDFVPWKSDEANAVPVPAWSADPTQVRKPLSLREIQMKEERESGLQQLVPVSSQAKEPTNQQSRGNDSSWQDSGSPPSGVAETLQMTSHVSSHPYTNSDENIFWGPHEHAKQDKPELESTSQNGASVFNTTSAALDIQRKGKKGKRLSSSLLGFKVHSNRIMMGEIMRADD</sequence>
<dbReference type="CDD" id="cd00072">
    <property type="entry name" value="GYF"/>
    <property type="match status" value="1"/>
</dbReference>
<feature type="compositionally biased region" description="Basic and acidic residues" evidence="1">
    <location>
        <begin position="99"/>
        <end position="157"/>
    </location>
</feature>
<dbReference type="PROSITE" id="PS50829">
    <property type="entry name" value="GYF"/>
    <property type="match status" value="1"/>
</dbReference>
<gene>
    <name evidence="3" type="ORF">URODEC1_LOCUS29808</name>
</gene>
<reference evidence="3 4" key="2">
    <citation type="submission" date="2024-10" db="EMBL/GenBank/DDBJ databases">
        <authorList>
            <person name="Ryan C."/>
        </authorList>
    </citation>
    <scope>NUCLEOTIDE SEQUENCE [LARGE SCALE GENOMIC DNA]</scope>
</reference>
<evidence type="ECO:0000259" key="2">
    <source>
        <dbReference type="PROSITE" id="PS50829"/>
    </source>
</evidence>
<organism evidence="3 4">
    <name type="scientific">Urochloa decumbens</name>
    <dbReference type="NCBI Taxonomy" id="240449"/>
    <lineage>
        <taxon>Eukaryota</taxon>
        <taxon>Viridiplantae</taxon>
        <taxon>Streptophyta</taxon>
        <taxon>Embryophyta</taxon>
        <taxon>Tracheophyta</taxon>
        <taxon>Spermatophyta</taxon>
        <taxon>Magnoliopsida</taxon>
        <taxon>Liliopsida</taxon>
        <taxon>Poales</taxon>
        <taxon>Poaceae</taxon>
        <taxon>PACMAD clade</taxon>
        <taxon>Panicoideae</taxon>
        <taxon>Panicodae</taxon>
        <taxon>Paniceae</taxon>
        <taxon>Melinidinae</taxon>
        <taxon>Urochloa</taxon>
    </lineage>
</organism>
<dbReference type="Pfam" id="PF02213">
    <property type="entry name" value="GYF"/>
    <property type="match status" value="1"/>
</dbReference>